<dbReference type="SUPFAM" id="SSF46785">
    <property type="entry name" value="Winged helix' DNA-binding domain"/>
    <property type="match status" value="1"/>
</dbReference>
<name>A0ABT0BA09_9SPHN</name>
<evidence type="ECO:0000256" key="3">
    <source>
        <dbReference type="ARBA" id="ARBA00023163"/>
    </source>
</evidence>
<dbReference type="InterPro" id="IPR014757">
    <property type="entry name" value="Tscrpt_reg_IclR_C"/>
</dbReference>
<dbReference type="Proteomes" id="UP001162881">
    <property type="component" value="Unassembled WGS sequence"/>
</dbReference>
<dbReference type="InterPro" id="IPR005471">
    <property type="entry name" value="Tscrpt_reg_IclR_N"/>
</dbReference>
<accession>A0ABT0BA09</accession>
<dbReference type="Pfam" id="PF01614">
    <property type="entry name" value="IclR_C"/>
    <property type="match status" value="1"/>
</dbReference>
<feature type="domain" description="HTH iclR-type" evidence="4">
    <location>
        <begin position="13"/>
        <end position="73"/>
    </location>
</feature>
<comment type="caution">
    <text evidence="6">The sequence shown here is derived from an EMBL/GenBank/DDBJ whole genome shotgun (WGS) entry which is preliminary data.</text>
</comment>
<dbReference type="InterPro" id="IPR029016">
    <property type="entry name" value="GAF-like_dom_sf"/>
</dbReference>
<dbReference type="RefSeq" id="WP_244017003.1">
    <property type="nucleotide sequence ID" value="NZ_JALHLF010000007.1"/>
</dbReference>
<dbReference type="InterPro" id="IPR050707">
    <property type="entry name" value="HTH_MetabolicPath_Reg"/>
</dbReference>
<dbReference type="EMBL" id="JALHLF010000007">
    <property type="protein sequence ID" value="MCJ2181779.1"/>
    <property type="molecule type" value="Genomic_DNA"/>
</dbReference>
<gene>
    <name evidence="6" type="ORF">MTR62_03530</name>
</gene>
<protein>
    <submittedName>
        <fullName evidence="6">IclR family transcriptional regulator</fullName>
    </submittedName>
</protein>
<reference evidence="6" key="1">
    <citation type="submission" date="2022-03" db="EMBL/GenBank/DDBJ databases">
        <title>Identification of a novel bacterium isolated from mangrove sediments.</title>
        <authorList>
            <person name="Pan X."/>
        </authorList>
    </citation>
    <scope>NUCLEOTIDE SEQUENCE</scope>
    <source>
        <strain evidence="6">B1949</strain>
    </source>
</reference>
<keyword evidence="3" id="KW-0804">Transcription</keyword>
<dbReference type="Pfam" id="PF09339">
    <property type="entry name" value="HTH_IclR"/>
    <property type="match status" value="1"/>
</dbReference>
<dbReference type="InterPro" id="IPR036388">
    <property type="entry name" value="WH-like_DNA-bd_sf"/>
</dbReference>
<feature type="domain" description="IclR-ED" evidence="5">
    <location>
        <begin position="67"/>
        <end position="251"/>
    </location>
</feature>
<evidence type="ECO:0000313" key="6">
    <source>
        <dbReference type="EMBL" id="MCJ2181779.1"/>
    </source>
</evidence>
<dbReference type="PANTHER" id="PTHR30136:SF35">
    <property type="entry name" value="HTH-TYPE TRANSCRIPTIONAL REGULATOR RV1719"/>
    <property type="match status" value="1"/>
</dbReference>
<keyword evidence="2" id="KW-0238">DNA-binding</keyword>
<keyword evidence="1" id="KW-0805">Transcription regulation</keyword>
<evidence type="ECO:0000256" key="2">
    <source>
        <dbReference type="ARBA" id="ARBA00023125"/>
    </source>
</evidence>
<evidence type="ECO:0000256" key="1">
    <source>
        <dbReference type="ARBA" id="ARBA00023015"/>
    </source>
</evidence>
<dbReference type="PROSITE" id="PS51077">
    <property type="entry name" value="HTH_ICLR"/>
    <property type="match status" value="1"/>
</dbReference>
<organism evidence="6 7">
    <name type="scientific">Novosphingobium organovorum</name>
    <dbReference type="NCBI Taxonomy" id="2930092"/>
    <lineage>
        <taxon>Bacteria</taxon>
        <taxon>Pseudomonadati</taxon>
        <taxon>Pseudomonadota</taxon>
        <taxon>Alphaproteobacteria</taxon>
        <taxon>Sphingomonadales</taxon>
        <taxon>Sphingomonadaceae</taxon>
        <taxon>Novosphingobium</taxon>
    </lineage>
</organism>
<dbReference type="Gene3D" id="3.30.450.40">
    <property type="match status" value="1"/>
</dbReference>
<keyword evidence="7" id="KW-1185">Reference proteome</keyword>
<evidence type="ECO:0000259" key="4">
    <source>
        <dbReference type="PROSITE" id="PS51077"/>
    </source>
</evidence>
<dbReference type="Gene3D" id="1.10.10.10">
    <property type="entry name" value="Winged helix-like DNA-binding domain superfamily/Winged helix DNA-binding domain"/>
    <property type="match status" value="1"/>
</dbReference>
<dbReference type="PROSITE" id="PS51078">
    <property type="entry name" value="ICLR_ED"/>
    <property type="match status" value="1"/>
</dbReference>
<sequence>MATTAVGGSSGAVKSAMRTLDIIEYVVAHPTGVVAQEIAQALSIPVSSLSYLLATLVERDYLTRAGRLYQPGNGLDRLRLTPQGLPMVERVRPLVRSLRLRLNETSSFFVRREWQIEAVITEVAEHTLRYSIAVGSMTPMHCLAGGKALLAALPASELDDYFAQTTRAHFSANTIVDEPRLREELAQTRERGFATTRNEYTPGICGIARVLRQGENVVGSLAVAIPVVRCDAEVEASAGETLKTITASFER</sequence>
<dbReference type="SUPFAM" id="SSF55781">
    <property type="entry name" value="GAF domain-like"/>
    <property type="match status" value="1"/>
</dbReference>
<evidence type="ECO:0000313" key="7">
    <source>
        <dbReference type="Proteomes" id="UP001162881"/>
    </source>
</evidence>
<proteinExistence type="predicted"/>
<dbReference type="PANTHER" id="PTHR30136">
    <property type="entry name" value="HELIX-TURN-HELIX TRANSCRIPTIONAL REGULATOR, ICLR FAMILY"/>
    <property type="match status" value="1"/>
</dbReference>
<dbReference type="InterPro" id="IPR036390">
    <property type="entry name" value="WH_DNA-bd_sf"/>
</dbReference>
<evidence type="ECO:0000259" key="5">
    <source>
        <dbReference type="PROSITE" id="PS51078"/>
    </source>
</evidence>